<dbReference type="Gene3D" id="3.30.2130.30">
    <property type="match status" value="1"/>
</dbReference>
<accession>A0A1G9YVL6</accession>
<dbReference type="Gene3D" id="3.40.50.620">
    <property type="entry name" value="HUPs"/>
    <property type="match status" value="1"/>
</dbReference>
<feature type="binding site" evidence="8">
    <location>
        <position position="295"/>
    </location>
    <ligand>
        <name>ATP</name>
        <dbReference type="ChEBI" id="CHEBI:30616"/>
    </ligand>
</feature>
<keyword evidence="4 8" id="KW-0547">Nucleotide-binding</keyword>
<comment type="function">
    <text evidence="8">Catalyzes the ATP-dependent transfer of a sulfur to tRNA to produce 4-thiouridine in position 8 of tRNAs, which functions as a near-UV photosensor. Also catalyzes the transfer of sulfur to the sulfur carrier protein ThiS, forming ThiS-thiocarboxylate. This is a step in the synthesis of thiazole, in the thiamine biosynthesis pathway. The sulfur is donated as persulfide by IscS.</text>
</comment>
<gene>
    <name evidence="8" type="primary">thiI</name>
    <name evidence="10" type="ORF">SAMN05192554_11635</name>
</gene>
<feature type="binding site" evidence="8">
    <location>
        <begin position="190"/>
        <end position="191"/>
    </location>
    <ligand>
        <name>ATP</name>
        <dbReference type="ChEBI" id="CHEBI:30616"/>
    </ligand>
</feature>
<dbReference type="EMBL" id="FNIA01000016">
    <property type="protein sequence ID" value="SDN12695.1"/>
    <property type="molecule type" value="Genomic_DNA"/>
</dbReference>
<keyword evidence="2 8" id="KW-0820">tRNA-binding</keyword>
<dbReference type="RefSeq" id="WP_089734756.1">
    <property type="nucleotide sequence ID" value="NZ_FNIA01000016.1"/>
</dbReference>
<dbReference type="EC" id="2.8.1.4" evidence="8"/>
<dbReference type="GO" id="GO:0002937">
    <property type="term" value="P:tRNA 4-thiouridine biosynthesis"/>
    <property type="evidence" value="ECO:0007669"/>
    <property type="project" value="TreeGrafter"/>
</dbReference>
<dbReference type="PANTHER" id="PTHR43209:SF1">
    <property type="entry name" value="TRNA SULFURTRANSFERASE"/>
    <property type="match status" value="1"/>
</dbReference>
<evidence type="ECO:0000256" key="3">
    <source>
        <dbReference type="ARBA" id="ARBA00022679"/>
    </source>
</evidence>
<dbReference type="Proteomes" id="UP000199370">
    <property type="component" value="Unassembled WGS sequence"/>
</dbReference>
<feature type="binding site" evidence="8">
    <location>
        <position position="273"/>
    </location>
    <ligand>
        <name>ATP</name>
        <dbReference type="ChEBI" id="CHEBI:30616"/>
    </ligand>
</feature>
<dbReference type="InterPro" id="IPR003720">
    <property type="entry name" value="tRNA_STrfase"/>
</dbReference>
<dbReference type="UniPathway" id="UPA00060"/>
<dbReference type="InterPro" id="IPR054173">
    <property type="entry name" value="ThiI_fer"/>
</dbReference>
<dbReference type="GO" id="GO:0009228">
    <property type="term" value="P:thiamine biosynthetic process"/>
    <property type="evidence" value="ECO:0007669"/>
    <property type="project" value="UniProtKB-KW"/>
</dbReference>
<evidence type="ECO:0000256" key="7">
    <source>
        <dbReference type="ARBA" id="ARBA00022977"/>
    </source>
</evidence>
<keyword evidence="7 8" id="KW-0784">Thiamine biosynthesis</keyword>
<evidence type="ECO:0000313" key="11">
    <source>
        <dbReference type="Proteomes" id="UP000199370"/>
    </source>
</evidence>
<keyword evidence="11" id="KW-1185">Reference proteome</keyword>
<dbReference type="PANTHER" id="PTHR43209">
    <property type="entry name" value="TRNA SULFURTRANSFERASE"/>
    <property type="match status" value="1"/>
</dbReference>
<dbReference type="InterPro" id="IPR014729">
    <property type="entry name" value="Rossmann-like_a/b/a_fold"/>
</dbReference>
<comment type="subcellular location">
    <subcellularLocation>
        <location evidence="8">Cytoplasm</location>
    </subcellularLocation>
</comment>
<dbReference type="InterPro" id="IPR004114">
    <property type="entry name" value="THUMP_dom"/>
</dbReference>
<evidence type="ECO:0000256" key="4">
    <source>
        <dbReference type="ARBA" id="ARBA00022741"/>
    </source>
</evidence>
<dbReference type="Pfam" id="PF02926">
    <property type="entry name" value="THUMP"/>
    <property type="match status" value="1"/>
</dbReference>
<keyword evidence="1 8" id="KW-0963">Cytoplasm</keyword>
<keyword evidence="6 8" id="KW-0694">RNA-binding</keyword>
<comment type="pathway">
    <text evidence="8">Cofactor biosynthesis; thiamine diphosphate biosynthesis.</text>
</comment>
<feature type="binding site" evidence="8">
    <location>
        <position position="304"/>
    </location>
    <ligand>
        <name>ATP</name>
        <dbReference type="ChEBI" id="CHEBI:30616"/>
    </ligand>
</feature>
<evidence type="ECO:0000256" key="2">
    <source>
        <dbReference type="ARBA" id="ARBA00022555"/>
    </source>
</evidence>
<organism evidence="10 11">
    <name type="scientific">Haloarchaeobius iranensis</name>
    <dbReference type="NCBI Taxonomy" id="996166"/>
    <lineage>
        <taxon>Archaea</taxon>
        <taxon>Methanobacteriati</taxon>
        <taxon>Methanobacteriota</taxon>
        <taxon>Stenosarchaea group</taxon>
        <taxon>Halobacteria</taxon>
        <taxon>Halobacteriales</taxon>
        <taxon>Halorubellaceae</taxon>
        <taxon>Haloarchaeobius</taxon>
    </lineage>
</organism>
<evidence type="ECO:0000256" key="5">
    <source>
        <dbReference type="ARBA" id="ARBA00022840"/>
    </source>
</evidence>
<comment type="catalytic activity">
    <reaction evidence="8">
        <text>[ThiI sulfur-carrier protein]-S-sulfanyl-L-cysteine + a uridine in tRNA + 2 reduced [2Fe-2S]-[ferredoxin] + ATP + H(+) = [ThiI sulfur-carrier protein]-L-cysteine + a 4-thiouridine in tRNA + 2 oxidized [2Fe-2S]-[ferredoxin] + AMP + diphosphate</text>
        <dbReference type="Rhea" id="RHEA:24176"/>
        <dbReference type="Rhea" id="RHEA-COMP:10000"/>
        <dbReference type="Rhea" id="RHEA-COMP:10001"/>
        <dbReference type="Rhea" id="RHEA-COMP:13337"/>
        <dbReference type="Rhea" id="RHEA-COMP:13338"/>
        <dbReference type="Rhea" id="RHEA-COMP:13339"/>
        <dbReference type="Rhea" id="RHEA-COMP:13340"/>
        <dbReference type="ChEBI" id="CHEBI:15378"/>
        <dbReference type="ChEBI" id="CHEBI:29950"/>
        <dbReference type="ChEBI" id="CHEBI:30616"/>
        <dbReference type="ChEBI" id="CHEBI:33019"/>
        <dbReference type="ChEBI" id="CHEBI:33737"/>
        <dbReference type="ChEBI" id="CHEBI:33738"/>
        <dbReference type="ChEBI" id="CHEBI:61963"/>
        <dbReference type="ChEBI" id="CHEBI:65315"/>
        <dbReference type="ChEBI" id="CHEBI:136798"/>
        <dbReference type="ChEBI" id="CHEBI:456215"/>
        <dbReference type="EC" id="2.8.1.4"/>
    </reaction>
</comment>
<keyword evidence="3 8" id="KW-0808">Transferase</keyword>
<dbReference type="Pfam" id="PF02568">
    <property type="entry name" value="ThiI"/>
    <property type="match status" value="1"/>
</dbReference>
<reference evidence="10 11" key="1">
    <citation type="submission" date="2016-10" db="EMBL/GenBank/DDBJ databases">
        <authorList>
            <person name="de Groot N.N."/>
        </authorList>
    </citation>
    <scope>NUCLEOTIDE SEQUENCE [LARGE SCALE GENOMIC DNA]</scope>
    <source>
        <strain evidence="11">EB21,IBRC-M 10013,KCTC 4048</strain>
    </source>
</reference>
<evidence type="ECO:0000256" key="6">
    <source>
        <dbReference type="ARBA" id="ARBA00022884"/>
    </source>
</evidence>
<dbReference type="STRING" id="996166.SAMN05192554_11635"/>
<evidence type="ECO:0000259" key="9">
    <source>
        <dbReference type="PROSITE" id="PS51165"/>
    </source>
</evidence>
<dbReference type="CDD" id="cd11716">
    <property type="entry name" value="THUMP_ThiI"/>
    <property type="match status" value="1"/>
</dbReference>
<dbReference type="GO" id="GO:0005829">
    <property type="term" value="C:cytosol"/>
    <property type="evidence" value="ECO:0007669"/>
    <property type="project" value="TreeGrafter"/>
</dbReference>
<dbReference type="GO" id="GO:0005524">
    <property type="term" value="F:ATP binding"/>
    <property type="evidence" value="ECO:0007669"/>
    <property type="project" value="UniProtKB-UniRule"/>
</dbReference>
<evidence type="ECO:0000313" key="10">
    <source>
        <dbReference type="EMBL" id="SDN12695.1"/>
    </source>
</evidence>
<keyword evidence="5 8" id="KW-0067">ATP-binding</keyword>
<sequence>MQPPGADAVLVRHGDLNVKSTRVKRRMEHRLLDHVESLLAADGIAAEVDRHWSRPIVRDVGGEAGRAAETTARAFGVVSTSPAVTVPSDRDAVEDALAAAGRAVYDDGTFAVSVNRADKTLPYTSEDLERSGGQAIWEAVEGEFDPAVDLDDPDVVFEVDLREDEAFVFCDRYDGPGGLPYGTQEPLVALVSGGIDSPVAAYEAMRRGSPVVPVYVDLGEYGGADHEARAVETVRTLSARVPDESFDLWRVPAGDVVADLVDTMETGRMLAFRRFLLMAGEAVAEETGAVGVVTGEALGQKSSQTARNMAVTSQAIDLPVHRPLFSWDKHDIVSQARAIDTFVDSTVPAGCNRVVPDQPETHGSAETIAREEPADLRERARAAVERAERLSF</sequence>
<dbReference type="Pfam" id="PF22025">
    <property type="entry name" value="ThiI_fer"/>
    <property type="match status" value="1"/>
</dbReference>
<dbReference type="InterPro" id="IPR020536">
    <property type="entry name" value="ThiI_AANH"/>
</dbReference>
<dbReference type="GO" id="GO:0140741">
    <property type="term" value="F:tRNA-uracil-4 sulfurtransferase activity"/>
    <property type="evidence" value="ECO:0007669"/>
    <property type="project" value="UniProtKB-EC"/>
</dbReference>
<evidence type="ECO:0000256" key="1">
    <source>
        <dbReference type="ARBA" id="ARBA00022490"/>
    </source>
</evidence>
<dbReference type="GO" id="GO:0009229">
    <property type="term" value="P:thiamine diphosphate biosynthetic process"/>
    <property type="evidence" value="ECO:0007669"/>
    <property type="project" value="UniProtKB-UniRule"/>
</dbReference>
<comment type="catalytic activity">
    <reaction evidence="8">
        <text>[ThiS sulfur-carrier protein]-C-terminal Gly-Gly-AMP + S-sulfanyl-L-cysteinyl-[cysteine desulfurase] + AH2 = [ThiS sulfur-carrier protein]-C-terminal-Gly-aminoethanethioate + L-cysteinyl-[cysteine desulfurase] + A + AMP + 2 H(+)</text>
        <dbReference type="Rhea" id="RHEA:43340"/>
        <dbReference type="Rhea" id="RHEA-COMP:12157"/>
        <dbReference type="Rhea" id="RHEA-COMP:12158"/>
        <dbReference type="Rhea" id="RHEA-COMP:12910"/>
        <dbReference type="Rhea" id="RHEA-COMP:19908"/>
        <dbReference type="ChEBI" id="CHEBI:13193"/>
        <dbReference type="ChEBI" id="CHEBI:15378"/>
        <dbReference type="ChEBI" id="CHEBI:17499"/>
        <dbReference type="ChEBI" id="CHEBI:29950"/>
        <dbReference type="ChEBI" id="CHEBI:61963"/>
        <dbReference type="ChEBI" id="CHEBI:90618"/>
        <dbReference type="ChEBI" id="CHEBI:232372"/>
        <dbReference type="ChEBI" id="CHEBI:456215"/>
    </reaction>
</comment>
<dbReference type="GO" id="GO:0004810">
    <property type="term" value="F:CCA tRNA nucleotidyltransferase activity"/>
    <property type="evidence" value="ECO:0007669"/>
    <property type="project" value="InterPro"/>
</dbReference>
<dbReference type="SUPFAM" id="SSF52402">
    <property type="entry name" value="Adenine nucleotide alpha hydrolases-like"/>
    <property type="match status" value="1"/>
</dbReference>
<feature type="domain" description="THUMP" evidence="9">
    <location>
        <begin position="65"/>
        <end position="172"/>
    </location>
</feature>
<dbReference type="GO" id="GO:0052837">
    <property type="term" value="P:thiazole biosynthetic process"/>
    <property type="evidence" value="ECO:0007669"/>
    <property type="project" value="TreeGrafter"/>
</dbReference>
<comment type="caution">
    <text evidence="8">Lacks conserved residue(s) required for the propagation of feature annotation.</text>
</comment>
<dbReference type="OrthoDB" id="372227at2157"/>
<dbReference type="InterPro" id="IPR049962">
    <property type="entry name" value="THUMP_ThiI"/>
</dbReference>
<name>A0A1G9YVL6_9EURY</name>
<comment type="similarity">
    <text evidence="8">Belongs to the ThiI family.</text>
</comment>
<evidence type="ECO:0000256" key="8">
    <source>
        <dbReference type="HAMAP-Rule" id="MF_00021"/>
    </source>
</evidence>
<dbReference type="AlphaFoldDB" id="A0A1G9YVL6"/>
<dbReference type="HAMAP" id="MF_00021">
    <property type="entry name" value="ThiI"/>
    <property type="match status" value="1"/>
</dbReference>
<dbReference type="SUPFAM" id="SSF143437">
    <property type="entry name" value="THUMP domain-like"/>
    <property type="match status" value="1"/>
</dbReference>
<proteinExistence type="inferred from homology"/>
<dbReference type="PROSITE" id="PS51165">
    <property type="entry name" value="THUMP"/>
    <property type="match status" value="1"/>
</dbReference>
<protein>
    <recommendedName>
        <fullName evidence="8">Probable tRNA sulfurtransferase</fullName>
        <ecNumber evidence="8">2.8.1.4</ecNumber>
    </recommendedName>
    <alternativeName>
        <fullName evidence="8">Sulfur carrier protein ThiS sulfurtransferase</fullName>
    </alternativeName>
    <alternativeName>
        <fullName evidence="8">Thiamine biosynthesis protein ThiI</fullName>
    </alternativeName>
    <alternativeName>
        <fullName evidence="8">tRNA 4-thiouridine synthase</fullName>
    </alternativeName>
</protein>
<dbReference type="SMART" id="SM00981">
    <property type="entry name" value="THUMP"/>
    <property type="match status" value="1"/>
</dbReference>
<dbReference type="InterPro" id="IPR050102">
    <property type="entry name" value="tRNA_sulfurtransferase_ThiI"/>
</dbReference>
<dbReference type="GO" id="GO:0000049">
    <property type="term" value="F:tRNA binding"/>
    <property type="evidence" value="ECO:0007669"/>
    <property type="project" value="UniProtKB-UniRule"/>
</dbReference>